<dbReference type="GO" id="GO:0048312">
    <property type="term" value="P:intracellular distribution of mitochondria"/>
    <property type="evidence" value="ECO:0007669"/>
    <property type="project" value="TreeGrafter"/>
</dbReference>
<dbReference type="Gene3D" id="3.40.50.300">
    <property type="entry name" value="P-loop containing nucleotide triphosphate hydrolases"/>
    <property type="match status" value="2"/>
</dbReference>
<dbReference type="GO" id="GO:0003924">
    <property type="term" value="F:GTPase activity"/>
    <property type="evidence" value="ECO:0007669"/>
    <property type="project" value="TreeGrafter"/>
</dbReference>
<dbReference type="InterPro" id="IPR027417">
    <property type="entry name" value="P-loop_NTPase"/>
</dbReference>
<evidence type="ECO:0000313" key="2">
    <source>
        <dbReference type="EMBL" id="KAF5850471.1"/>
    </source>
</evidence>
<feature type="region of interest" description="Disordered" evidence="1">
    <location>
        <begin position="24"/>
        <end position="44"/>
    </location>
</feature>
<accession>A0A8H6DVZ0</accession>
<dbReference type="Proteomes" id="UP000624244">
    <property type="component" value="Unassembled WGS sequence"/>
</dbReference>
<evidence type="ECO:0008006" key="4">
    <source>
        <dbReference type="Google" id="ProtNLM"/>
    </source>
</evidence>
<evidence type="ECO:0000256" key="1">
    <source>
        <dbReference type="SAM" id="MobiDB-lite"/>
    </source>
</evidence>
<dbReference type="PANTHER" id="PTHR11566">
    <property type="entry name" value="DYNAMIN"/>
    <property type="match status" value="1"/>
</dbReference>
<dbReference type="PANTHER" id="PTHR11566:SF215">
    <property type="entry name" value="DYNAMIN GTPASE"/>
    <property type="match status" value="1"/>
</dbReference>
<evidence type="ECO:0000313" key="3">
    <source>
        <dbReference type="Proteomes" id="UP000624244"/>
    </source>
</evidence>
<feature type="compositionally biased region" description="Polar residues" evidence="1">
    <location>
        <begin position="30"/>
        <end position="43"/>
    </location>
</feature>
<name>A0A8H6DVZ0_COCSA</name>
<proteinExistence type="predicted"/>
<dbReference type="EMBL" id="WNKQ01000007">
    <property type="protein sequence ID" value="KAF5850471.1"/>
    <property type="molecule type" value="Genomic_DNA"/>
</dbReference>
<dbReference type="GO" id="GO:0016559">
    <property type="term" value="P:peroxisome fission"/>
    <property type="evidence" value="ECO:0007669"/>
    <property type="project" value="TreeGrafter"/>
</dbReference>
<protein>
    <recommendedName>
        <fullName evidence="4">Dynamin GTPase domain-containing protein</fullName>
    </recommendedName>
</protein>
<gene>
    <name evidence="2" type="ORF">GGP41_002698</name>
</gene>
<dbReference type="InterPro" id="IPR022812">
    <property type="entry name" value="Dynamin"/>
</dbReference>
<dbReference type="AlphaFoldDB" id="A0A8H6DVZ0"/>
<sequence>MTKAQSLAFDSSLTRISASDDSRYDHIKAKSSSQPSFTSQGRPTSGEKCWALVVVSDQSSGKSSLLESLTRIPFPRNLELCAYEDILKIEICGPNEDYLTVIDVLEIFRNPSKGITTKANIELVQNMMRGYIKHSRTIILAILPSNIDIAT</sequence>
<dbReference type="GO" id="GO:0008017">
    <property type="term" value="F:microtubule binding"/>
    <property type="evidence" value="ECO:0007669"/>
    <property type="project" value="TreeGrafter"/>
</dbReference>
<organism evidence="2 3">
    <name type="scientific">Cochliobolus sativus</name>
    <name type="common">Common root rot and spot blotch fungus</name>
    <name type="synonym">Bipolaris sorokiniana</name>
    <dbReference type="NCBI Taxonomy" id="45130"/>
    <lineage>
        <taxon>Eukaryota</taxon>
        <taxon>Fungi</taxon>
        <taxon>Dikarya</taxon>
        <taxon>Ascomycota</taxon>
        <taxon>Pezizomycotina</taxon>
        <taxon>Dothideomycetes</taxon>
        <taxon>Pleosporomycetidae</taxon>
        <taxon>Pleosporales</taxon>
        <taxon>Pleosporineae</taxon>
        <taxon>Pleosporaceae</taxon>
        <taxon>Bipolaris</taxon>
    </lineage>
</organism>
<dbReference type="GO" id="GO:0016020">
    <property type="term" value="C:membrane"/>
    <property type="evidence" value="ECO:0007669"/>
    <property type="project" value="TreeGrafter"/>
</dbReference>
<dbReference type="GO" id="GO:0005739">
    <property type="term" value="C:mitochondrion"/>
    <property type="evidence" value="ECO:0007669"/>
    <property type="project" value="TreeGrafter"/>
</dbReference>
<dbReference type="SUPFAM" id="SSF52540">
    <property type="entry name" value="P-loop containing nucleoside triphosphate hydrolases"/>
    <property type="match status" value="1"/>
</dbReference>
<comment type="caution">
    <text evidence="2">The sequence shown here is derived from an EMBL/GenBank/DDBJ whole genome shotgun (WGS) entry which is preliminary data.</text>
</comment>
<dbReference type="GO" id="GO:0000266">
    <property type="term" value="P:mitochondrial fission"/>
    <property type="evidence" value="ECO:0007669"/>
    <property type="project" value="TreeGrafter"/>
</dbReference>
<reference evidence="2" key="1">
    <citation type="submission" date="2019-11" db="EMBL/GenBank/DDBJ databases">
        <title>Bipolaris sorokiniana Genome sequencing.</title>
        <authorList>
            <person name="Wang H."/>
        </authorList>
    </citation>
    <scope>NUCLEOTIDE SEQUENCE</scope>
</reference>
<dbReference type="GO" id="GO:0005874">
    <property type="term" value="C:microtubule"/>
    <property type="evidence" value="ECO:0007669"/>
    <property type="project" value="TreeGrafter"/>
</dbReference>
<dbReference type="GO" id="GO:0006897">
    <property type="term" value="P:endocytosis"/>
    <property type="evidence" value="ECO:0007669"/>
    <property type="project" value="TreeGrafter"/>
</dbReference>